<dbReference type="InterPro" id="IPR014757">
    <property type="entry name" value="Tscrpt_reg_IclR_C"/>
</dbReference>
<feature type="domain" description="IclR-ED" evidence="6">
    <location>
        <begin position="129"/>
        <end position="315"/>
    </location>
</feature>
<dbReference type="InterPro" id="IPR029016">
    <property type="entry name" value="GAF-like_dom_sf"/>
</dbReference>
<dbReference type="GO" id="GO:0003700">
    <property type="term" value="F:DNA-binding transcription factor activity"/>
    <property type="evidence" value="ECO:0007669"/>
    <property type="project" value="TreeGrafter"/>
</dbReference>
<evidence type="ECO:0000259" key="6">
    <source>
        <dbReference type="PROSITE" id="PS51078"/>
    </source>
</evidence>
<dbReference type="Pfam" id="PF09339">
    <property type="entry name" value="HTH_IclR"/>
    <property type="match status" value="1"/>
</dbReference>
<organism evidence="7 8">
    <name type="scientific">Xanthobacter autotrophicus</name>
    <dbReference type="NCBI Taxonomy" id="280"/>
    <lineage>
        <taxon>Bacteria</taxon>
        <taxon>Pseudomonadati</taxon>
        <taxon>Pseudomonadota</taxon>
        <taxon>Alphaproteobacteria</taxon>
        <taxon>Hyphomicrobiales</taxon>
        <taxon>Xanthobacteraceae</taxon>
        <taxon>Xanthobacter</taxon>
    </lineage>
</organism>
<dbReference type="Proteomes" id="UP000305131">
    <property type="component" value="Unassembled WGS sequence"/>
</dbReference>
<dbReference type="Gene3D" id="3.30.450.40">
    <property type="match status" value="1"/>
</dbReference>
<dbReference type="PANTHER" id="PTHR30136">
    <property type="entry name" value="HELIX-TURN-HELIX TRANSCRIPTIONAL REGULATOR, ICLR FAMILY"/>
    <property type="match status" value="1"/>
</dbReference>
<feature type="domain" description="HTH iclR-type" evidence="5">
    <location>
        <begin position="66"/>
        <end position="128"/>
    </location>
</feature>
<sequence>MLFQSENVLIEAHQSIHMYRLMNDSFERHGMSTTKSRPRATARAATPPAAAPGPEAPMGEAARGEMRLISRAAAILRAIADHPTGLSLGQIAKETGLSRATVQRLVDALEVEGLLAKSDLVPGVRLGVEIARIAASVHRDVALLVRPILERLNAEVGETVDLTMLQGDAALVVDQVQPARALRVVSHIGTPLPLHCTASGKAHLSQMSGQEASSHLVHPLTRYTDKTITSHQELLAGIANPADDCFVDDEEFASGVCALALPVRGLVSGNYVLSVSLPKQRFDESRGTVADALRRCRDAVERMAGTGPAGHRPAK</sequence>
<evidence type="ECO:0000256" key="1">
    <source>
        <dbReference type="ARBA" id="ARBA00023015"/>
    </source>
</evidence>
<accession>A0A6C1KB95</accession>
<feature type="region of interest" description="Disordered" evidence="4">
    <location>
        <begin position="29"/>
        <end position="59"/>
    </location>
</feature>
<dbReference type="SMART" id="SM00346">
    <property type="entry name" value="HTH_ICLR"/>
    <property type="match status" value="1"/>
</dbReference>
<dbReference type="InterPro" id="IPR036390">
    <property type="entry name" value="WH_DNA-bd_sf"/>
</dbReference>
<comment type="caution">
    <text evidence="7">The sequence shown here is derived from an EMBL/GenBank/DDBJ whole genome shotgun (WGS) entry which is preliminary data.</text>
</comment>
<keyword evidence="1" id="KW-0805">Transcription regulation</keyword>
<keyword evidence="2" id="KW-0238">DNA-binding</keyword>
<evidence type="ECO:0000313" key="8">
    <source>
        <dbReference type="Proteomes" id="UP000305131"/>
    </source>
</evidence>
<dbReference type="SUPFAM" id="SSF55781">
    <property type="entry name" value="GAF domain-like"/>
    <property type="match status" value="1"/>
</dbReference>
<dbReference type="PROSITE" id="PS51077">
    <property type="entry name" value="HTH_ICLR"/>
    <property type="match status" value="1"/>
</dbReference>
<dbReference type="GO" id="GO:0003677">
    <property type="term" value="F:DNA binding"/>
    <property type="evidence" value="ECO:0007669"/>
    <property type="project" value="UniProtKB-KW"/>
</dbReference>
<protein>
    <submittedName>
        <fullName evidence="7">IclR family transcriptional regulator</fullName>
    </submittedName>
</protein>
<dbReference type="SUPFAM" id="SSF46785">
    <property type="entry name" value="Winged helix' DNA-binding domain"/>
    <property type="match status" value="1"/>
</dbReference>
<name>A0A6C1KB95_XANAU</name>
<dbReference type="PROSITE" id="PS51078">
    <property type="entry name" value="ICLR_ED"/>
    <property type="match status" value="1"/>
</dbReference>
<keyword evidence="3" id="KW-0804">Transcription</keyword>
<dbReference type="InterPro" id="IPR036388">
    <property type="entry name" value="WH-like_DNA-bd_sf"/>
</dbReference>
<dbReference type="InterPro" id="IPR005471">
    <property type="entry name" value="Tscrpt_reg_IclR_N"/>
</dbReference>
<dbReference type="GO" id="GO:0045892">
    <property type="term" value="P:negative regulation of DNA-templated transcription"/>
    <property type="evidence" value="ECO:0007669"/>
    <property type="project" value="TreeGrafter"/>
</dbReference>
<evidence type="ECO:0000313" key="7">
    <source>
        <dbReference type="EMBL" id="TLX41420.1"/>
    </source>
</evidence>
<dbReference type="EMBL" id="VAUP01000037">
    <property type="protein sequence ID" value="TLX41420.1"/>
    <property type="molecule type" value="Genomic_DNA"/>
</dbReference>
<feature type="compositionally biased region" description="Low complexity" evidence="4">
    <location>
        <begin position="39"/>
        <end position="48"/>
    </location>
</feature>
<evidence type="ECO:0000256" key="3">
    <source>
        <dbReference type="ARBA" id="ARBA00023163"/>
    </source>
</evidence>
<dbReference type="Pfam" id="PF01614">
    <property type="entry name" value="IclR_C"/>
    <property type="match status" value="1"/>
</dbReference>
<evidence type="ECO:0000256" key="2">
    <source>
        <dbReference type="ARBA" id="ARBA00023125"/>
    </source>
</evidence>
<dbReference type="Gene3D" id="1.10.10.10">
    <property type="entry name" value="Winged helix-like DNA-binding domain superfamily/Winged helix DNA-binding domain"/>
    <property type="match status" value="1"/>
</dbReference>
<evidence type="ECO:0000256" key="4">
    <source>
        <dbReference type="SAM" id="MobiDB-lite"/>
    </source>
</evidence>
<dbReference type="AlphaFoldDB" id="A0A6C1KB95"/>
<dbReference type="InterPro" id="IPR050707">
    <property type="entry name" value="HTH_MetabolicPath_Reg"/>
</dbReference>
<evidence type="ECO:0000259" key="5">
    <source>
        <dbReference type="PROSITE" id="PS51077"/>
    </source>
</evidence>
<gene>
    <name evidence="7" type="ORF">FBQ73_18315</name>
</gene>
<dbReference type="PANTHER" id="PTHR30136:SF35">
    <property type="entry name" value="HTH-TYPE TRANSCRIPTIONAL REGULATOR RV1719"/>
    <property type="match status" value="1"/>
</dbReference>
<proteinExistence type="predicted"/>
<reference evidence="7 8" key="1">
    <citation type="submission" date="2019-05" db="EMBL/GenBank/DDBJ databases">
        <authorList>
            <person name="Zhou X."/>
        </authorList>
    </citation>
    <scope>NUCLEOTIDE SEQUENCE [LARGE SCALE GENOMIC DNA]</scope>
    <source>
        <strain evidence="7 8">DSM 432</strain>
    </source>
</reference>
<dbReference type="OrthoDB" id="8438735at2"/>